<keyword evidence="3" id="KW-1185">Reference proteome</keyword>
<dbReference type="PANTHER" id="PTHR47561:SF1">
    <property type="entry name" value="POLYSACCHARIDE DEACETYLASE FAMILY PROTEIN (AFU_ORTHOLOGUE AFUA_6G05030)"/>
    <property type="match status" value="1"/>
</dbReference>
<dbReference type="RefSeq" id="WP_127803327.1">
    <property type="nucleotide sequence ID" value="NZ_SACY01000002.1"/>
</dbReference>
<evidence type="ECO:0000259" key="1">
    <source>
        <dbReference type="Pfam" id="PF01522"/>
    </source>
</evidence>
<sequence length="240" mass="27976">MKPNICISFDVEEFDLPLEYGQEISIEKQLEIGFKGLQAIMPILDLPGVRCTLFTTAFFAEHFPEEIKRLSEKHEIASHTYYHSTFETKDLLASRLKLEEITGKPVSGLRMPRMKDVPVKDIIDAGYTYDSSVHPTWIPGRYNHFDLPRTEYVDKGLRRIPASVSPLIRIPLFWLAFKNFPLWFYKLVAKWTYKNDKTLMLYFHPWEFTDLSEFNLPAYLVKGSSGQNLKKLQDFVSSLK</sequence>
<feature type="domain" description="NodB homology" evidence="1">
    <location>
        <begin position="38"/>
        <end position="113"/>
    </location>
</feature>
<reference evidence="2 3" key="1">
    <citation type="submission" date="2019-01" db="EMBL/GenBank/DDBJ databases">
        <authorList>
            <person name="Chen W.-M."/>
        </authorList>
    </citation>
    <scope>NUCLEOTIDE SEQUENCE [LARGE SCALE GENOMIC DNA]</scope>
    <source>
        <strain evidence="2 3">FSY-15</strain>
    </source>
</reference>
<dbReference type="EMBL" id="SACY01000002">
    <property type="protein sequence ID" value="RVU25956.1"/>
    <property type="molecule type" value="Genomic_DNA"/>
</dbReference>
<name>A0A437PUM6_9BACT</name>
<dbReference type="PANTHER" id="PTHR47561">
    <property type="entry name" value="POLYSACCHARIDE DEACETYLASE FAMILY PROTEIN (AFU_ORTHOLOGUE AFUA_6G05030)"/>
    <property type="match status" value="1"/>
</dbReference>
<accession>A0A437PUM6</accession>
<organism evidence="2 3">
    <name type="scientific">Sandaracinomonas limnophila</name>
    <dbReference type="NCBI Taxonomy" id="1862386"/>
    <lineage>
        <taxon>Bacteria</taxon>
        <taxon>Pseudomonadati</taxon>
        <taxon>Bacteroidota</taxon>
        <taxon>Cytophagia</taxon>
        <taxon>Cytophagales</taxon>
        <taxon>Flectobacillaceae</taxon>
        <taxon>Sandaracinomonas</taxon>
    </lineage>
</organism>
<dbReference type="InterPro" id="IPR002509">
    <property type="entry name" value="NODB_dom"/>
</dbReference>
<dbReference type="GO" id="GO:0005975">
    <property type="term" value="P:carbohydrate metabolic process"/>
    <property type="evidence" value="ECO:0007669"/>
    <property type="project" value="InterPro"/>
</dbReference>
<dbReference type="OrthoDB" id="9806342at2"/>
<dbReference type="InterPro" id="IPR011330">
    <property type="entry name" value="Glyco_hydro/deAcase_b/a-brl"/>
</dbReference>
<evidence type="ECO:0000313" key="3">
    <source>
        <dbReference type="Proteomes" id="UP000282832"/>
    </source>
</evidence>
<dbReference type="Pfam" id="PF01522">
    <property type="entry name" value="Polysacc_deac_1"/>
    <property type="match status" value="1"/>
</dbReference>
<evidence type="ECO:0000313" key="2">
    <source>
        <dbReference type="EMBL" id="RVU25956.1"/>
    </source>
</evidence>
<dbReference type="GO" id="GO:0016810">
    <property type="term" value="F:hydrolase activity, acting on carbon-nitrogen (but not peptide) bonds"/>
    <property type="evidence" value="ECO:0007669"/>
    <property type="project" value="InterPro"/>
</dbReference>
<comment type="caution">
    <text evidence="2">The sequence shown here is derived from an EMBL/GenBank/DDBJ whole genome shotgun (WGS) entry which is preliminary data.</text>
</comment>
<dbReference type="SUPFAM" id="SSF88713">
    <property type="entry name" value="Glycoside hydrolase/deacetylase"/>
    <property type="match status" value="1"/>
</dbReference>
<dbReference type="Proteomes" id="UP000282832">
    <property type="component" value="Unassembled WGS sequence"/>
</dbReference>
<dbReference type="AlphaFoldDB" id="A0A437PUM6"/>
<proteinExistence type="predicted"/>
<gene>
    <name evidence="2" type="ORF">EOJ36_05955</name>
</gene>
<dbReference type="Gene3D" id="3.20.20.370">
    <property type="entry name" value="Glycoside hydrolase/deacetylase"/>
    <property type="match status" value="1"/>
</dbReference>
<protein>
    <submittedName>
        <fullName evidence="2">DUF3473 domain-containing protein</fullName>
    </submittedName>
</protein>